<reference evidence="1" key="1">
    <citation type="submission" date="2020-05" db="EMBL/GenBank/DDBJ databases">
        <title>WGS assembly of Panicum virgatum.</title>
        <authorList>
            <person name="Lovell J.T."/>
            <person name="Jenkins J."/>
            <person name="Shu S."/>
            <person name="Juenger T.E."/>
            <person name="Schmutz J."/>
        </authorList>
    </citation>
    <scope>NUCLEOTIDE SEQUENCE</scope>
    <source>
        <strain evidence="1">AP13</strain>
    </source>
</reference>
<dbReference type="Proteomes" id="UP000823388">
    <property type="component" value="Chromosome 8K"/>
</dbReference>
<comment type="caution">
    <text evidence="1">The sequence shown here is derived from an EMBL/GenBank/DDBJ whole genome shotgun (WGS) entry which is preliminary data.</text>
</comment>
<evidence type="ECO:0000313" key="2">
    <source>
        <dbReference type="Proteomes" id="UP000823388"/>
    </source>
</evidence>
<protein>
    <submittedName>
        <fullName evidence="1">Uncharacterized protein</fullName>
    </submittedName>
</protein>
<gene>
    <name evidence="1" type="ORF">PVAP13_8KG089600</name>
</gene>
<accession>A0A8T0PKY9</accession>
<name>A0A8T0PKY9_PANVG</name>
<dbReference type="EMBL" id="CM029051">
    <property type="protein sequence ID" value="KAG2560882.1"/>
    <property type="molecule type" value="Genomic_DNA"/>
</dbReference>
<keyword evidence="2" id="KW-1185">Reference proteome</keyword>
<sequence length="155" mass="16529">MPGLLPSSVPGVGGHCPLANGRRSTGAPRRAWCGEGLRTFCPLSLSPIDVLSHLVPHPTHQLRAPAPIACSTECPQNDAARAVLSAGASGHAYLCACRPLERRSHAHPASRQRRRMMEVGPAEEFGYVVNHQCRHQEDGGNGSTMVSVCLYGSPF</sequence>
<dbReference type="AlphaFoldDB" id="A0A8T0PKY9"/>
<evidence type="ECO:0000313" key="1">
    <source>
        <dbReference type="EMBL" id="KAG2560882.1"/>
    </source>
</evidence>
<organism evidence="1 2">
    <name type="scientific">Panicum virgatum</name>
    <name type="common">Blackwell switchgrass</name>
    <dbReference type="NCBI Taxonomy" id="38727"/>
    <lineage>
        <taxon>Eukaryota</taxon>
        <taxon>Viridiplantae</taxon>
        <taxon>Streptophyta</taxon>
        <taxon>Embryophyta</taxon>
        <taxon>Tracheophyta</taxon>
        <taxon>Spermatophyta</taxon>
        <taxon>Magnoliopsida</taxon>
        <taxon>Liliopsida</taxon>
        <taxon>Poales</taxon>
        <taxon>Poaceae</taxon>
        <taxon>PACMAD clade</taxon>
        <taxon>Panicoideae</taxon>
        <taxon>Panicodae</taxon>
        <taxon>Paniceae</taxon>
        <taxon>Panicinae</taxon>
        <taxon>Panicum</taxon>
        <taxon>Panicum sect. Hiantes</taxon>
    </lineage>
</organism>
<proteinExistence type="predicted"/>